<dbReference type="GO" id="GO:0042121">
    <property type="term" value="P:alginic acid biosynthetic process"/>
    <property type="evidence" value="ECO:0007669"/>
    <property type="project" value="UniProtKB-KW"/>
</dbReference>
<comment type="caution">
    <text evidence="13">The sequence shown here is derived from an EMBL/GenBank/DDBJ whole genome shotgun (WGS) entry which is preliminary data.</text>
</comment>
<keyword evidence="6 12" id="KW-0812">Transmembrane</keyword>
<evidence type="ECO:0000256" key="12">
    <source>
        <dbReference type="SAM" id="Phobius"/>
    </source>
</evidence>
<evidence type="ECO:0000256" key="8">
    <source>
        <dbReference type="ARBA" id="ARBA00022989"/>
    </source>
</evidence>
<sequence>MAFISTQFVIFLAVVTVVHFLLPVRARWIWLLAASLFFYGLAEPIFLVQILAATGLSFWLGQRIEAVPDKKAKQKIMALGVVLLTANLVVFKYTPFLNETLRSILGMAHVEYPVPELQWLLPIGISFYTFQLISYLVDIFRGQQKAEREFGAFALYVTFFPKLVAGPIERAKNLLPQIHAHPAFDRTQAMLGLQLILWGVFKKVFVADRIAPFVNAIYDNPDAANGVQIAFATWLYAFQLYCDFSGYTDIALGIGLIFGYRLTQNFNRPYFATSIQDFWKRWHISLTSWLTDYIFTPITRQKTFKIKLFNLMLYAMFITFVVSGLWHGAAWTYVVWGALHGGYIVVSLLLQKRWNNFARTVKLVDRPNLYRALKITVTFSLVCFAYIFFRAPTMEDALHMVGSLGTGWGDFKANLLSVVGANRNEFFLALIGIAVVMGAEVLQGRINMREAINSRPVWMRWSLYYVGTLAVVLLGAFYGSQIAFIYFRF</sequence>
<reference evidence="13 14" key="1">
    <citation type="journal article" date="2014" name="Antonie Van Leeuwenhoek">
        <title>Hyphomonas beringensis sp. nov. and Hyphomonas chukchiensis sp. nov., isolated from surface seawater of the Bering Sea and Chukchi Sea.</title>
        <authorList>
            <person name="Li C."/>
            <person name="Lai Q."/>
            <person name="Li G."/>
            <person name="Dong C."/>
            <person name="Wang J."/>
            <person name="Liao Y."/>
            <person name="Shao Z."/>
        </authorList>
    </citation>
    <scope>NUCLEOTIDE SEQUENCE [LARGE SCALE GENOMIC DNA]</scope>
    <source>
        <strain evidence="13 14">PS728</strain>
    </source>
</reference>
<dbReference type="PATRIC" id="fig|1280954.3.peg.2526"/>
<dbReference type="OrthoDB" id="139172at2"/>
<comment type="pathway">
    <text evidence="2">Glycan biosynthesis; alginate biosynthesis.</text>
</comment>
<evidence type="ECO:0000256" key="11">
    <source>
        <dbReference type="PIRNR" id="PIRNR016636"/>
    </source>
</evidence>
<dbReference type="InterPro" id="IPR051085">
    <property type="entry name" value="MB_O-acyltransferase"/>
</dbReference>
<accession>A0A062VIL1</accession>
<protein>
    <recommendedName>
        <fullName evidence="4">Probable alginate O-acetylase AlgI</fullName>
    </recommendedName>
    <alternativeName>
        <fullName evidence="10">Alginate biosynthesis protein AlgI</fullName>
    </alternativeName>
</protein>
<keyword evidence="7" id="KW-0016">Alginate biosynthesis</keyword>
<dbReference type="AlphaFoldDB" id="A0A062VIL1"/>
<dbReference type="InterPro" id="IPR028362">
    <property type="entry name" value="AlgI"/>
</dbReference>
<feature type="transmembrane region" description="Helical" evidence="12">
    <location>
        <begin position="76"/>
        <end position="97"/>
    </location>
</feature>
<feature type="transmembrane region" description="Helical" evidence="12">
    <location>
        <begin position="36"/>
        <end position="60"/>
    </location>
</feature>
<dbReference type="STRING" id="1280954.HPO_12478"/>
<comment type="subcellular location">
    <subcellularLocation>
        <location evidence="1">Cell membrane</location>
        <topology evidence="1">Multi-pass membrane protein</topology>
    </subcellularLocation>
</comment>
<proteinExistence type="inferred from homology"/>
<feature type="transmembrane region" description="Helical" evidence="12">
    <location>
        <begin position="333"/>
        <end position="351"/>
    </location>
</feature>
<dbReference type="InterPro" id="IPR004299">
    <property type="entry name" value="MBOAT_fam"/>
</dbReference>
<name>A0A062VIL1_9PROT</name>
<evidence type="ECO:0000256" key="1">
    <source>
        <dbReference type="ARBA" id="ARBA00004651"/>
    </source>
</evidence>
<feature type="transmembrane region" description="Helical" evidence="12">
    <location>
        <begin position="463"/>
        <end position="487"/>
    </location>
</feature>
<dbReference type="GO" id="GO:0016746">
    <property type="term" value="F:acyltransferase activity"/>
    <property type="evidence" value="ECO:0007669"/>
    <property type="project" value="UniProtKB-KW"/>
</dbReference>
<evidence type="ECO:0000256" key="10">
    <source>
        <dbReference type="ARBA" id="ARBA00031030"/>
    </source>
</evidence>
<keyword evidence="11" id="KW-0808">Transferase</keyword>
<dbReference type="PIRSF" id="PIRSF016636">
    <property type="entry name" value="AlgI_DltB"/>
    <property type="match status" value="1"/>
</dbReference>
<comment type="similarity">
    <text evidence="3 11">Belongs to the membrane-bound acyltransferase family.</text>
</comment>
<feature type="transmembrane region" description="Helical" evidence="12">
    <location>
        <begin position="372"/>
        <end position="389"/>
    </location>
</feature>
<dbReference type="PANTHER" id="PTHR13285:SF18">
    <property type="entry name" value="PROTEIN-CYSTEINE N-PALMITOYLTRANSFERASE RASP"/>
    <property type="match status" value="1"/>
</dbReference>
<feature type="transmembrane region" description="Helical" evidence="12">
    <location>
        <begin position="117"/>
        <end position="137"/>
    </location>
</feature>
<organism evidence="13 14">
    <name type="scientific">Hyphomonas polymorpha PS728</name>
    <dbReference type="NCBI Taxonomy" id="1280954"/>
    <lineage>
        <taxon>Bacteria</taxon>
        <taxon>Pseudomonadati</taxon>
        <taxon>Pseudomonadota</taxon>
        <taxon>Alphaproteobacteria</taxon>
        <taxon>Hyphomonadales</taxon>
        <taxon>Hyphomonadaceae</taxon>
        <taxon>Hyphomonas</taxon>
    </lineage>
</organism>
<evidence type="ECO:0000256" key="9">
    <source>
        <dbReference type="ARBA" id="ARBA00023136"/>
    </source>
</evidence>
<evidence type="ECO:0000256" key="4">
    <source>
        <dbReference type="ARBA" id="ARBA00016084"/>
    </source>
</evidence>
<feature type="transmembrane region" description="Helical" evidence="12">
    <location>
        <begin position="308"/>
        <end position="327"/>
    </location>
</feature>
<keyword evidence="8 12" id="KW-1133">Transmembrane helix</keyword>
<dbReference type="RefSeq" id="WP_035599299.1">
    <property type="nucleotide sequence ID" value="NZ_ARYM01000014.1"/>
</dbReference>
<keyword evidence="5 11" id="KW-1003">Cell membrane</keyword>
<evidence type="ECO:0000256" key="3">
    <source>
        <dbReference type="ARBA" id="ARBA00010323"/>
    </source>
</evidence>
<evidence type="ECO:0000256" key="5">
    <source>
        <dbReference type="ARBA" id="ARBA00022475"/>
    </source>
</evidence>
<evidence type="ECO:0000256" key="7">
    <source>
        <dbReference type="ARBA" id="ARBA00022841"/>
    </source>
</evidence>
<dbReference type="EMBL" id="ARYM01000014">
    <property type="protein sequence ID" value="KCZ97880.1"/>
    <property type="molecule type" value="Genomic_DNA"/>
</dbReference>
<dbReference type="GO" id="GO:0005886">
    <property type="term" value="C:plasma membrane"/>
    <property type="evidence" value="ECO:0007669"/>
    <property type="project" value="UniProtKB-SubCell"/>
</dbReference>
<evidence type="ECO:0000313" key="14">
    <source>
        <dbReference type="Proteomes" id="UP000027100"/>
    </source>
</evidence>
<dbReference type="Proteomes" id="UP000027100">
    <property type="component" value="Unassembled WGS sequence"/>
</dbReference>
<dbReference type="InterPro" id="IPR024194">
    <property type="entry name" value="Ac/AlaTfrase_AlgI/DltB"/>
</dbReference>
<dbReference type="eggNOG" id="COG1696">
    <property type="taxonomic scope" value="Bacteria"/>
</dbReference>
<evidence type="ECO:0000256" key="2">
    <source>
        <dbReference type="ARBA" id="ARBA00005182"/>
    </source>
</evidence>
<keyword evidence="9 11" id="KW-0472">Membrane</keyword>
<dbReference type="Pfam" id="PF03062">
    <property type="entry name" value="MBOAT"/>
    <property type="match status" value="1"/>
</dbReference>
<keyword evidence="11" id="KW-0012">Acyltransferase</keyword>
<evidence type="ECO:0000256" key="6">
    <source>
        <dbReference type="ARBA" id="ARBA00022692"/>
    </source>
</evidence>
<feature type="transmembrane region" description="Helical" evidence="12">
    <location>
        <begin position="426"/>
        <end position="442"/>
    </location>
</feature>
<keyword evidence="14" id="KW-1185">Reference proteome</keyword>
<evidence type="ECO:0000313" key="13">
    <source>
        <dbReference type="EMBL" id="KCZ97880.1"/>
    </source>
</evidence>
<gene>
    <name evidence="13" type="ORF">HPO_12478</name>
</gene>
<dbReference type="PIRSF" id="PIRSF500217">
    <property type="entry name" value="AlgI"/>
    <property type="match status" value="1"/>
</dbReference>
<dbReference type="PANTHER" id="PTHR13285">
    <property type="entry name" value="ACYLTRANSFERASE"/>
    <property type="match status" value="1"/>
</dbReference>